<dbReference type="Pfam" id="PF14559">
    <property type="entry name" value="TPR_19"/>
    <property type="match status" value="1"/>
</dbReference>
<evidence type="ECO:0000256" key="1">
    <source>
        <dbReference type="ARBA" id="ARBA00022737"/>
    </source>
</evidence>
<dbReference type="Proteomes" id="UP000054323">
    <property type="component" value="Unassembled WGS sequence"/>
</dbReference>
<organism evidence="4 5">
    <name type="scientific">Methanoculleus marisnigri</name>
    <dbReference type="NCBI Taxonomy" id="2198"/>
    <lineage>
        <taxon>Archaea</taxon>
        <taxon>Methanobacteriati</taxon>
        <taxon>Methanobacteriota</taxon>
        <taxon>Stenosarchaea group</taxon>
        <taxon>Methanomicrobia</taxon>
        <taxon>Methanomicrobiales</taxon>
        <taxon>Methanomicrobiaceae</taxon>
        <taxon>Methanoculleus</taxon>
    </lineage>
</organism>
<dbReference type="Gene3D" id="1.25.40.10">
    <property type="entry name" value="Tetratricopeptide repeat domain"/>
    <property type="match status" value="1"/>
</dbReference>
<evidence type="ECO:0000313" key="5">
    <source>
        <dbReference type="Proteomes" id="UP000054323"/>
    </source>
</evidence>
<evidence type="ECO:0000313" key="4">
    <source>
        <dbReference type="EMBL" id="KUK60271.1"/>
    </source>
</evidence>
<proteinExistence type="predicted"/>
<dbReference type="InterPro" id="IPR051685">
    <property type="entry name" value="Ycf3/AcsC/BcsC/TPR_MFPF"/>
</dbReference>
<feature type="repeat" description="TPR" evidence="3">
    <location>
        <begin position="56"/>
        <end position="89"/>
    </location>
</feature>
<name>A0A101GKS7_9EURY</name>
<accession>A0A101GKS7</accession>
<comment type="caution">
    <text evidence="4">The sequence shown here is derived from an EMBL/GenBank/DDBJ whole genome shotgun (WGS) entry which is preliminary data.</text>
</comment>
<dbReference type="SUPFAM" id="SSF48452">
    <property type="entry name" value="TPR-like"/>
    <property type="match status" value="1"/>
</dbReference>
<dbReference type="InterPro" id="IPR011990">
    <property type="entry name" value="TPR-like_helical_dom_sf"/>
</dbReference>
<evidence type="ECO:0000256" key="3">
    <source>
        <dbReference type="PROSITE-ProRule" id="PRU00339"/>
    </source>
</evidence>
<feature type="non-terminal residue" evidence="4">
    <location>
        <position position="1"/>
    </location>
</feature>
<dbReference type="PATRIC" id="fig|2198.4.peg.109"/>
<reference evidence="5" key="1">
    <citation type="journal article" date="2015" name="MBio">
        <title>Genome-Resolved Metagenomic Analysis Reveals Roles for Candidate Phyla and Other Microbial Community Members in Biogeochemical Transformations in Oil Reservoirs.</title>
        <authorList>
            <person name="Hu P."/>
            <person name="Tom L."/>
            <person name="Singh A."/>
            <person name="Thomas B.C."/>
            <person name="Baker B.J."/>
            <person name="Piceno Y.M."/>
            <person name="Andersen G.L."/>
            <person name="Banfield J.F."/>
        </authorList>
    </citation>
    <scope>NUCLEOTIDE SEQUENCE [LARGE SCALE GENOMIC DNA]</scope>
</reference>
<dbReference type="PANTHER" id="PTHR44943:SF8">
    <property type="entry name" value="TPR REPEAT-CONTAINING PROTEIN MJ0263"/>
    <property type="match status" value="1"/>
</dbReference>
<protein>
    <submittedName>
        <fullName evidence="4">Tetratricopeptide TPR_2 repeat protein</fullName>
    </submittedName>
</protein>
<dbReference type="PANTHER" id="PTHR44943">
    <property type="entry name" value="CELLULOSE SYNTHASE OPERON PROTEIN C"/>
    <property type="match status" value="1"/>
</dbReference>
<dbReference type="SMART" id="SM00028">
    <property type="entry name" value="TPR"/>
    <property type="match status" value="2"/>
</dbReference>
<sequence length="147" mass="16528">LGQYAEAVRSFDRVLENRAMTGMKWIGSSSDLALFERDEPGTPRKQKPLKFDVLSEIVYNFRGIALLHLGRYAEAQEDFEHVIEVDPGNVSVLQQSGIALLHLGRYDEANLCLDSVLEREPYNAVARSMKADALMNLGRPPRQEHGT</sequence>
<gene>
    <name evidence="4" type="ORF">XD82_1664</name>
</gene>
<dbReference type="InterPro" id="IPR019734">
    <property type="entry name" value="TPR_rpt"/>
</dbReference>
<dbReference type="EMBL" id="LGGD01000245">
    <property type="protein sequence ID" value="KUK60271.1"/>
    <property type="molecule type" value="Genomic_DNA"/>
</dbReference>
<keyword evidence="1" id="KW-0677">Repeat</keyword>
<keyword evidence="2 3" id="KW-0802">TPR repeat</keyword>
<evidence type="ECO:0000256" key="2">
    <source>
        <dbReference type="ARBA" id="ARBA00022803"/>
    </source>
</evidence>
<dbReference type="AlphaFoldDB" id="A0A101GKS7"/>
<dbReference type="PROSITE" id="PS50005">
    <property type="entry name" value="TPR"/>
    <property type="match status" value="1"/>
</dbReference>